<dbReference type="EMBL" id="JALJOV010000792">
    <property type="protein sequence ID" value="KAK9861232.1"/>
    <property type="molecule type" value="Genomic_DNA"/>
</dbReference>
<comment type="caution">
    <text evidence="3">The sequence shown here is derived from an EMBL/GenBank/DDBJ whole genome shotgun (WGS) entry which is preliminary data.</text>
</comment>
<evidence type="ECO:0000256" key="2">
    <source>
        <dbReference type="SAM" id="SignalP"/>
    </source>
</evidence>
<keyword evidence="2" id="KW-0732">Signal</keyword>
<feature type="chain" id="PRO_5043576052" evidence="2">
    <location>
        <begin position="35"/>
        <end position="457"/>
    </location>
</feature>
<evidence type="ECO:0000313" key="4">
    <source>
        <dbReference type="Proteomes" id="UP001485043"/>
    </source>
</evidence>
<accession>A0AAW1SXC1</accession>
<feature type="compositionally biased region" description="Polar residues" evidence="1">
    <location>
        <begin position="236"/>
        <end position="250"/>
    </location>
</feature>
<sequence length="457" mass="47968">MRQPQSRPNSRAAASVTTTAAVLFVLAQLSSAGALEVSPAQEARLSGGFQSGQTSHAHLSQAAILGHQDFQQEALPACYDVGQGSTQHDSADCLWEAGALPDEETLPAEAADSVSSACPDLARPTLLEAEACLDSAAGDMNAPEALSLPESPAAQSISDSFLPRSSPQPSADQQCWLPDDDLADLQQRLQHAETGRSVDLWLGLCTVAAGTAWWGYQSIQRFLMPTARPRAASPVPRQTCNAEAQKTTKVSCSRSRRRSLSSAHRLKGGLDGTQESKAGSPALLKAAALGSPRAVIMPQAILSTDAPCSRSSGPSASARKAESPKPSNARQRLDIEEGPVQQPVKQRPLRAEKKSSQQTVRPSSPAIRQRHKTGQSCGEPSQDQITGAPVQQLQLHKGCRQVWPSSPTSPLELAGGDSGSETASNSSEGQAEARTRLQDIALSPVNADAGCQLSGSS</sequence>
<protein>
    <submittedName>
        <fullName evidence="3">Uncharacterized protein</fullName>
    </submittedName>
</protein>
<feature type="region of interest" description="Disordered" evidence="1">
    <location>
        <begin position="233"/>
        <end position="277"/>
    </location>
</feature>
<reference evidence="3 4" key="1">
    <citation type="journal article" date="2024" name="Nat. Commun.">
        <title>Phylogenomics reveals the evolutionary origins of lichenization in chlorophyte algae.</title>
        <authorList>
            <person name="Puginier C."/>
            <person name="Libourel C."/>
            <person name="Otte J."/>
            <person name="Skaloud P."/>
            <person name="Haon M."/>
            <person name="Grisel S."/>
            <person name="Petersen M."/>
            <person name="Berrin J.G."/>
            <person name="Delaux P.M."/>
            <person name="Dal Grande F."/>
            <person name="Keller J."/>
        </authorList>
    </citation>
    <scope>NUCLEOTIDE SEQUENCE [LARGE SCALE GENOMIC DNA]</scope>
    <source>
        <strain evidence="3 4">SAG 2523</strain>
    </source>
</reference>
<feature type="compositionally biased region" description="Polar residues" evidence="1">
    <location>
        <begin position="374"/>
        <end position="387"/>
    </location>
</feature>
<feature type="compositionally biased region" description="Polar residues" evidence="1">
    <location>
        <begin position="419"/>
        <end position="429"/>
    </location>
</feature>
<keyword evidence="4" id="KW-1185">Reference proteome</keyword>
<evidence type="ECO:0000256" key="1">
    <source>
        <dbReference type="SAM" id="MobiDB-lite"/>
    </source>
</evidence>
<feature type="compositionally biased region" description="Basic residues" evidence="1">
    <location>
        <begin position="254"/>
        <end position="267"/>
    </location>
</feature>
<feature type="region of interest" description="Disordered" evidence="1">
    <location>
        <begin position="143"/>
        <end position="176"/>
    </location>
</feature>
<proteinExistence type="predicted"/>
<dbReference type="Proteomes" id="UP001485043">
    <property type="component" value="Unassembled WGS sequence"/>
</dbReference>
<name>A0AAW1SXC1_9CHLO</name>
<gene>
    <name evidence="3" type="ORF">WJX84_005811</name>
</gene>
<feature type="region of interest" description="Disordered" evidence="1">
    <location>
        <begin position="305"/>
        <end position="387"/>
    </location>
</feature>
<dbReference type="AlphaFoldDB" id="A0AAW1SXC1"/>
<feature type="region of interest" description="Disordered" evidence="1">
    <location>
        <begin position="399"/>
        <end position="457"/>
    </location>
</feature>
<feature type="signal peptide" evidence="2">
    <location>
        <begin position="1"/>
        <end position="34"/>
    </location>
</feature>
<organism evidence="3 4">
    <name type="scientific">Apatococcus fuscideae</name>
    <dbReference type="NCBI Taxonomy" id="2026836"/>
    <lineage>
        <taxon>Eukaryota</taxon>
        <taxon>Viridiplantae</taxon>
        <taxon>Chlorophyta</taxon>
        <taxon>core chlorophytes</taxon>
        <taxon>Trebouxiophyceae</taxon>
        <taxon>Chlorellales</taxon>
        <taxon>Chlorellaceae</taxon>
        <taxon>Apatococcus</taxon>
    </lineage>
</organism>
<feature type="compositionally biased region" description="Polar residues" evidence="1">
    <location>
        <begin position="153"/>
        <end position="173"/>
    </location>
</feature>
<evidence type="ECO:0000313" key="3">
    <source>
        <dbReference type="EMBL" id="KAK9861232.1"/>
    </source>
</evidence>